<keyword evidence="1" id="KW-0813">Transport</keyword>
<dbReference type="PANTHER" id="PTHR11993:SF10">
    <property type="entry name" value="NADH DEHYDROGENASE [UBIQUINONE] IRON-SULFUR PROTEIN 2, MITOCHONDRIAL"/>
    <property type="match status" value="1"/>
</dbReference>
<dbReference type="Pfam" id="PF00346">
    <property type="entry name" value="Complex1_49kDa"/>
    <property type="match status" value="2"/>
</dbReference>
<evidence type="ECO:0000259" key="2">
    <source>
        <dbReference type="Pfam" id="PF00346"/>
    </source>
</evidence>
<reference evidence="3 4" key="1">
    <citation type="submission" date="2019-07" db="EMBL/GenBank/DDBJ databases">
        <title>Whole genome shotgun sequence of Oceanithermus desulfurans NBRC 100063.</title>
        <authorList>
            <person name="Hosoyama A."/>
            <person name="Uohara A."/>
            <person name="Ohji S."/>
            <person name="Ichikawa N."/>
        </authorList>
    </citation>
    <scope>NUCLEOTIDE SEQUENCE [LARGE SCALE GENOMIC DNA]</scope>
    <source>
        <strain evidence="3 4">NBRC 100063</strain>
    </source>
</reference>
<proteinExistence type="inferred from homology"/>
<dbReference type="EMBL" id="BJXN01000005">
    <property type="protein sequence ID" value="GEM89458.1"/>
    <property type="molecule type" value="Genomic_DNA"/>
</dbReference>
<dbReference type="Proteomes" id="UP000321827">
    <property type="component" value="Unassembled WGS sequence"/>
</dbReference>
<comment type="subunit">
    <text evidence="1">NDH-1 is composed of 15 different subunits. Subunits NuoB, C, D, E, F, and G constitute the peripheral sector of the complex.</text>
</comment>
<comment type="similarity">
    <text evidence="1">Belongs to the complex I 49 kDa subunit family.</text>
</comment>
<dbReference type="HAMAP" id="MF_01358">
    <property type="entry name" value="NDH1_NuoD"/>
    <property type="match status" value="1"/>
</dbReference>
<dbReference type="OrthoDB" id="9801496at2"/>
<protein>
    <recommendedName>
        <fullName evidence="1">NADH-quinone oxidoreductase subunit D</fullName>
        <ecNumber evidence="1">7.1.1.-</ecNumber>
    </recommendedName>
    <alternativeName>
        <fullName evidence="1">NADH dehydrogenase I subunit D</fullName>
    </alternativeName>
    <alternativeName>
        <fullName evidence="1">NDH-1 subunit D</fullName>
    </alternativeName>
</protein>
<comment type="catalytic activity">
    <reaction evidence="1">
        <text>a quinone + NADH + 5 H(+)(in) = a quinol + NAD(+) + 4 H(+)(out)</text>
        <dbReference type="Rhea" id="RHEA:57888"/>
        <dbReference type="ChEBI" id="CHEBI:15378"/>
        <dbReference type="ChEBI" id="CHEBI:24646"/>
        <dbReference type="ChEBI" id="CHEBI:57540"/>
        <dbReference type="ChEBI" id="CHEBI:57945"/>
        <dbReference type="ChEBI" id="CHEBI:132124"/>
    </reaction>
</comment>
<dbReference type="PANTHER" id="PTHR11993">
    <property type="entry name" value="NADH-UBIQUINONE OXIDOREDUCTASE 49 KDA SUBUNIT"/>
    <property type="match status" value="1"/>
</dbReference>
<dbReference type="EC" id="7.1.1.-" evidence="1"/>
<name>A0A511RIJ1_9DEIN</name>
<keyword evidence="1" id="KW-0520">NAD</keyword>
<accession>A0A511RIJ1</accession>
<dbReference type="NCBIfam" id="NF004739">
    <property type="entry name" value="PRK06075.1"/>
    <property type="match status" value="1"/>
</dbReference>
<feature type="domain" description="NADH-quinone oxidoreductase subunit D" evidence="2">
    <location>
        <begin position="301"/>
        <end position="375"/>
    </location>
</feature>
<gene>
    <name evidence="3" type="primary">nuoD2</name>
    <name evidence="1" type="synonym">nuoD</name>
    <name evidence="3" type="ORF">ODE01S_08920</name>
</gene>
<evidence type="ECO:0000313" key="4">
    <source>
        <dbReference type="Proteomes" id="UP000321827"/>
    </source>
</evidence>
<dbReference type="InterPro" id="IPR001135">
    <property type="entry name" value="NADH_Q_OxRdtase_suD"/>
</dbReference>
<organism evidence="3 4">
    <name type="scientific">Oceanithermus desulfurans NBRC 100063</name>
    <dbReference type="NCBI Taxonomy" id="1227550"/>
    <lineage>
        <taxon>Bacteria</taxon>
        <taxon>Thermotogati</taxon>
        <taxon>Deinococcota</taxon>
        <taxon>Deinococci</taxon>
        <taxon>Thermales</taxon>
        <taxon>Thermaceae</taxon>
        <taxon>Oceanithermus</taxon>
    </lineage>
</organism>
<keyword evidence="1" id="KW-0874">Quinone</keyword>
<comment type="function">
    <text evidence="1">NDH-1 shuttles electrons from NADH, via FMN and iron-sulfur (Fe-S) centers, to quinones in the respiratory chain. The immediate electron acceptor for the enzyme in this species is believed to be a menaquinone. Couples the redox reaction to proton translocation (for every two electrons transferred, four hydrogen ions are translocated across the cytoplasmic membrane), and thus conserves the redox energy in a proton gradient.</text>
</comment>
<dbReference type="GO" id="GO:0051287">
    <property type="term" value="F:NAD binding"/>
    <property type="evidence" value="ECO:0007669"/>
    <property type="project" value="InterPro"/>
</dbReference>
<sequence>MSTMSLEPVPGRSDEMIVNMGPQHPATHGVLRVVLGLEGERITRAVPHIGYLHRNHEKIEEARSYPQVIAYTDRMDYVSGTQNELPFVLAVEDMLGIEVPDRAKKIRTMFFELYRLASHLVWMGTAMLDLGAISPFLYTFWDREIILGIVEKTAGARMLPNYYTFGGVRRDVHPDFFKDVADFLDHMERRMVDYEHLVLESPVVHARTIGVGVLSKERAIARGVSGPVLRASGVAYDVRKAFPYDAYPDVEFEIPTSPDGDTYARFWVRFQEMYQSIRILRQLVELTPKTGPYKGKAPARIKPPAGERYRAVENSRGELGVLVVSDGTDKPYRVKHRGAAFSNLQIVPDLFVGAKFSDAIAILASLDPVFGEIDR</sequence>
<dbReference type="SUPFAM" id="SSF56762">
    <property type="entry name" value="HydB/Nqo4-like"/>
    <property type="match status" value="1"/>
</dbReference>
<dbReference type="GO" id="GO:0048038">
    <property type="term" value="F:quinone binding"/>
    <property type="evidence" value="ECO:0007669"/>
    <property type="project" value="UniProtKB-KW"/>
</dbReference>
<keyword evidence="1" id="KW-1278">Translocase</keyword>
<comment type="subcellular location">
    <subcellularLocation>
        <location evidence="1">Cell membrane</location>
        <topology evidence="1">Peripheral membrane protein</topology>
        <orientation evidence="1">Cytoplasmic side</orientation>
    </subcellularLocation>
</comment>
<keyword evidence="1" id="KW-0472">Membrane</keyword>
<dbReference type="Gene3D" id="1.10.645.10">
    <property type="entry name" value="Cytochrome-c3 Hydrogenase, chain B"/>
    <property type="match status" value="1"/>
</dbReference>
<dbReference type="GO" id="GO:0050136">
    <property type="term" value="F:NADH dehydrogenase (quinone) (non-electrogenic) activity"/>
    <property type="evidence" value="ECO:0007669"/>
    <property type="project" value="UniProtKB-UniRule"/>
</dbReference>
<comment type="caution">
    <text evidence="3">The sequence shown here is derived from an EMBL/GenBank/DDBJ whole genome shotgun (WGS) entry which is preliminary data.</text>
</comment>
<dbReference type="AlphaFoldDB" id="A0A511RIJ1"/>
<feature type="domain" description="NADH-quinone oxidoreductase subunit D" evidence="2">
    <location>
        <begin position="129"/>
        <end position="297"/>
    </location>
</feature>
<dbReference type="InterPro" id="IPR022885">
    <property type="entry name" value="NDH1_su_D/H"/>
</dbReference>
<evidence type="ECO:0000313" key="3">
    <source>
        <dbReference type="EMBL" id="GEM89458.1"/>
    </source>
</evidence>
<dbReference type="GO" id="GO:0005886">
    <property type="term" value="C:plasma membrane"/>
    <property type="evidence" value="ECO:0007669"/>
    <property type="project" value="UniProtKB-SubCell"/>
</dbReference>
<dbReference type="InterPro" id="IPR029014">
    <property type="entry name" value="NiFe-Hase_large"/>
</dbReference>
<keyword evidence="1" id="KW-1003">Cell membrane</keyword>
<evidence type="ECO:0000256" key="1">
    <source>
        <dbReference type="HAMAP-Rule" id="MF_01358"/>
    </source>
</evidence>